<name>A0ABY6KQ29_9ARAC</name>
<feature type="domain" description="SAM" evidence="1">
    <location>
        <begin position="1"/>
        <end position="58"/>
    </location>
</feature>
<dbReference type="Proteomes" id="UP001235939">
    <property type="component" value="Chromosome 06"/>
</dbReference>
<dbReference type="SUPFAM" id="SSF47769">
    <property type="entry name" value="SAM/Pointed domain"/>
    <property type="match status" value="1"/>
</dbReference>
<feature type="domain" description="CRIC" evidence="2">
    <location>
        <begin position="63"/>
        <end position="149"/>
    </location>
</feature>
<accession>A0ABY6KQ29</accession>
<dbReference type="EMBL" id="CP092868">
    <property type="protein sequence ID" value="UYV69225.1"/>
    <property type="molecule type" value="Genomic_DNA"/>
</dbReference>
<protein>
    <submittedName>
        <fullName evidence="3">CNKSR2</fullName>
    </submittedName>
</protein>
<dbReference type="InterPro" id="IPR017874">
    <property type="entry name" value="CRIC_domain"/>
</dbReference>
<dbReference type="InterPro" id="IPR051566">
    <property type="entry name" value="CNKSR"/>
</dbReference>
<dbReference type="Gene3D" id="1.10.150.50">
    <property type="entry name" value="Transcription Factor, Ets-1"/>
    <property type="match status" value="1"/>
</dbReference>
<dbReference type="InterPro" id="IPR001660">
    <property type="entry name" value="SAM"/>
</dbReference>
<keyword evidence="5" id="KW-1185">Reference proteome</keyword>
<evidence type="ECO:0000259" key="1">
    <source>
        <dbReference type="PROSITE" id="PS50105"/>
    </source>
</evidence>
<evidence type="ECO:0000313" key="3">
    <source>
        <dbReference type="EMBL" id="UYV69225.1"/>
    </source>
</evidence>
<dbReference type="EMBL" id="CP092883">
    <property type="protein sequence ID" value="UYV82451.1"/>
    <property type="molecule type" value="Genomic_DNA"/>
</dbReference>
<dbReference type="Pfam" id="PF10534">
    <property type="entry name" value="CRIC_ras_sig"/>
    <property type="match status" value="1"/>
</dbReference>
<organism evidence="3 5">
    <name type="scientific">Cordylochernes scorpioides</name>
    <dbReference type="NCBI Taxonomy" id="51811"/>
    <lineage>
        <taxon>Eukaryota</taxon>
        <taxon>Metazoa</taxon>
        <taxon>Ecdysozoa</taxon>
        <taxon>Arthropoda</taxon>
        <taxon>Chelicerata</taxon>
        <taxon>Arachnida</taxon>
        <taxon>Pseudoscorpiones</taxon>
        <taxon>Cheliferoidea</taxon>
        <taxon>Chernetidae</taxon>
        <taxon>Cordylochernes</taxon>
    </lineage>
</organism>
<evidence type="ECO:0000313" key="5">
    <source>
        <dbReference type="Proteomes" id="UP001235939"/>
    </source>
</evidence>
<gene>
    <name evidence="4" type="ORF">LAZ67_21002218</name>
    <name evidence="3" type="ORF">LAZ67_6002889</name>
</gene>
<evidence type="ECO:0000313" key="4">
    <source>
        <dbReference type="EMBL" id="UYV82451.1"/>
    </source>
</evidence>
<dbReference type="Pfam" id="PF00536">
    <property type="entry name" value="SAM_1"/>
    <property type="match status" value="1"/>
</dbReference>
<dbReference type="InterPro" id="IPR013761">
    <property type="entry name" value="SAM/pointed_sf"/>
</dbReference>
<dbReference type="PROSITE" id="PS51290">
    <property type="entry name" value="CRIC"/>
    <property type="match status" value="1"/>
</dbReference>
<reference evidence="3 5" key="1">
    <citation type="submission" date="2022-01" db="EMBL/GenBank/DDBJ databases">
        <title>A chromosomal length assembly of Cordylochernes scorpioides.</title>
        <authorList>
            <person name="Zeh D."/>
            <person name="Zeh J."/>
        </authorList>
    </citation>
    <scope>NUCLEOTIDE SEQUENCE [LARGE SCALE GENOMIC DNA]</scope>
    <source>
        <strain evidence="3">IN4F17</strain>
        <tissue evidence="3">Whole Body</tissue>
    </source>
</reference>
<dbReference type="PROSITE" id="PS50105">
    <property type="entry name" value="SAM_DOMAIN"/>
    <property type="match status" value="1"/>
</dbReference>
<dbReference type="PANTHER" id="PTHR12844:SF42">
    <property type="entry name" value="CONNECTOR ENHANCER OF KSR PROTEIN CNK"/>
    <property type="match status" value="1"/>
</dbReference>
<sequence length="172" mass="19466">MLSGLDDALLPYVHFFVNQRVDGYRLLLLASEDMEALHISKVGHQELILEAVQLLRHLHYELMSETLQSLFLQLSCKARNLYNELRMSNAAEVSTRTLSAVVDLLKTVKNLVAWMDRSPFEGCRDPFRQRVLQISVELALTAQRDKFADQPLAVIKSGVGLFTLSLPSSQHT</sequence>
<dbReference type="PANTHER" id="PTHR12844">
    <property type="entry name" value="CONNECTOR ENCHANCER OF KINASE SUPPRESSOR OF RAS"/>
    <property type="match status" value="1"/>
</dbReference>
<proteinExistence type="predicted"/>
<evidence type="ECO:0000259" key="2">
    <source>
        <dbReference type="PROSITE" id="PS51290"/>
    </source>
</evidence>
<dbReference type="Proteomes" id="UP001235939">
    <property type="component" value="Chromosome 21"/>
</dbReference>